<dbReference type="Proteomes" id="UP001595751">
    <property type="component" value="Unassembled WGS sequence"/>
</dbReference>
<evidence type="ECO:0000313" key="2">
    <source>
        <dbReference type="Proteomes" id="UP001595751"/>
    </source>
</evidence>
<comment type="caution">
    <text evidence="1">The sequence shown here is derived from an EMBL/GenBank/DDBJ whole genome shotgun (WGS) entry which is preliminary data.</text>
</comment>
<evidence type="ECO:0000313" key="1">
    <source>
        <dbReference type="EMBL" id="MFC3850079.1"/>
    </source>
</evidence>
<dbReference type="SUPFAM" id="SSF56563">
    <property type="entry name" value="Major capsid protein gp5"/>
    <property type="match status" value="1"/>
</dbReference>
<accession>A0ABV7ZNG2</accession>
<name>A0ABV7ZNG2_9CORY</name>
<keyword evidence="2" id="KW-1185">Reference proteome</keyword>
<proteinExistence type="predicted"/>
<dbReference type="RefSeq" id="WP_290289480.1">
    <property type="nucleotide sequence ID" value="NZ_CP047211.1"/>
</dbReference>
<organism evidence="1 2">
    <name type="scientific">Corynebacterium hansenii</name>
    <dbReference type="NCBI Taxonomy" id="394964"/>
    <lineage>
        <taxon>Bacteria</taxon>
        <taxon>Bacillati</taxon>
        <taxon>Actinomycetota</taxon>
        <taxon>Actinomycetes</taxon>
        <taxon>Mycobacteriales</taxon>
        <taxon>Corynebacteriaceae</taxon>
        <taxon>Corynebacterium</taxon>
    </lineage>
</organism>
<sequence>MAITLEDAKLNAQEDYDPAVIDEFRKGSAIMDTMIFDTAVNPAGGGATMSYGYRRLKTQATAAFRELNTEYVDQNVTTERHSVDLAVLGGSFSIDRVLANIGPAASNEVSLQMGQKIKAAQAKFADAVINGDTAVEANGFDGLDKALIGSSTEYNPGTTDWTDFDTNPRAEHKALDAIDEFLALLDGSPTIILGNSRAMARVRAAARRAGQYVKNPVEGLLGPNGRPIEREAYGSILLADAGTKPGTNDPIIPISGTGTTSLYAYRVGLDGFHGVSTTTGQLVRTWLPDFSTAGAVKRGEVEFGPAAVALKATKAAAVFRNIKVAAS</sequence>
<reference evidence="2" key="1">
    <citation type="journal article" date="2019" name="Int. J. Syst. Evol. Microbiol.">
        <title>The Global Catalogue of Microorganisms (GCM) 10K type strain sequencing project: providing services to taxonomists for standard genome sequencing and annotation.</title>
        <authorList>
            <consortium name="The Broad Institute Genomics Platform"/>
            <consortium name="The Broad Institute Genome Sequencing Center for Infectious Disease"/>
            <person name="Wu L."/>
            <person name="Ma J."/>
        </authorList>
    </citation>
    <scope>NUCLEOTIDE SEQUENCE [LARGE SCALE GENOMIC DNA]</scope>
    <source>
        <strain evidence="2">CCUG 53252</strain>
    </source>
</reference>
<protein>
    <submittedName>
        <fullName evidence="1">Major capsid protein</fullName>
    </submittedName>
</protein>
<dbReference type="InterPro" id="IPR048813">
    <property type="entry name" value="GP7-like"/>
</dbReference>
<dbReference type="NCBIfam" id="NF045672">
    <property type="entry name" value="MCP_gp7_epsi_15"/>
    <property type="match status" value="1"/>
</dbReference>
<gene>
    <name evidence="1" type="ORF">ACFORJ_07860</name>
</gene>
<dbReference type="EMBL" id="JBHRZN010000002">
    <property type="protein sequence ID" value="MFC3850079.1"/>
    <property type="molecule type" value="Genomic_DNA"/>
</dbReference>